<reference evidence="3" key="1">
    <citation type="submission" date="2017-03" db="EMBL/GenBank/DDBJ databases">
        <authorList>
            <person name="Rodrigo-Torres L."/>
            <person name="Arahal R.D."/>
            <person name="Lucena T."/>
        </authorList>
    </citation>
    <scope>NUCLEOTIDE SEQUENCE [LARGE SCALE GENOMIC DNA]</scope>
    <source>
        <strain evidence="3">CECT 8370</strain>
    </source>
</reference>
<evidence type="ECO:0000313" key="2">
    <source>
        <dbReference type="EMBL" id="SLN22278.1"/>
    </source>
</evidence>
<dbReference type="PIRSF" id="PIRSF005522">
    <property type="entry name" value="UCP005522"/>
    <property type="match status" value="1"/>
</dbReference>
<feature type="domain" description="Circularly permuted ATP-grasp type 2" evidence="1">
    <location>
        <begin position="129"/>
        <end position="506"/>
    </location>
</feature>
<sequence>MSRLRPMETPSAASLVPENRAKRLILVHFMGAKAAKPRGFILWSENSIARAVTQRKHQIMDMFDEMHGHDGAVRRPYKTFDGWLSQEDAGRLRAKQREAEDLFRLTGITFNVYGRSEAEERLIPFDIIPRIIDGREWQRLERGIEQRVRAINAFLHDIYHRQEILRAGRVPREMIANNEAFLPQMIGVMPPGGIYTHITGIDLVRTGPDEFFVLEDNARTPSGVSYMLENRETMLRMFPELFSKTRVRPVSDYPRNLRRSLAASAPEGCDGTPTVAVLTPGIFNSAYYEHAFLADKMGVELVEGHDLRVVEGRVAMRTTRGYRPIDVLYRRVDDDFLDPLNFNPESALGVPGIMDVYRAGGITIANAPGTGISDDKAIYSYMPEIVEFYTGERPILQNVPTWRCSEKESLDYVLANLSDLVVKEVHGSGGYGMLIGPAASKKELKEFERKLRARPSNYIAQPTLSLSTVPVFTKAGLAPRHVDLRPFVLMSKDGIQVTPGGLTRVAMKKGSLVVNSSQGGGTKDTWVLED</sequence>
<keyword evidence="3" id="KW-1185">Reference proteome</keyword>
<protein>
    <recommendedName>
        <fullName evidence="1">Circularly permuted ATP-grasp type 2 domain-containing protein</fullName>
    </recommendedName>
</protein>
<dbReference type="Proteomes" id="UP000194012">
    <property type="component" value="Unassembled WGS sequence"/>
</dbReference>
<dbReference type="InterPro" id="IPR051680">
    <property type="entry name" value="ATP-dep_Glu-Cys_Ligase-2"/>
</dbReference>
<name>A0A1X6YIG8_9RHOB</name>
<evidence type="ECO:0000259" key="1">
    <source>
        <dbReference type="Pfam" id="PF14403"/>
    </source>
</evidence>
<dbReference type="PANTHER" id="PTHR34595:SF7">
    <property type="entry name" value="SLL1039 PROTEIN"/>
    <property type="match status" value="1"/>
</dbReference>
<dbReference type="Pfam" id="PF14403">
    <property type="entry name" value="CP_ATPgrasp_2"/>
    <property type="match status" value="1"/>
</dbReference>
<gene>
    <name evidence="2" type="ORF">ROG8370_00775</name>
</gene>
<dbReference type="InterPro" id="IPR025841">
    <property type="entry name" value="CP_ATPgrasp_2"/>
</dbReference>
<dbReference type="InterPro" id="IPR016450">
    <property type="entry name" value="UCP005522"/>
</dbReference>
<accession>A0A1X6YIG8</accession>
<dbReference type="EMBL" id="FWFJ01000004">
    <property type="protein sequence ID" value="SLN22278.1"/>
    <property type="molecule type" value="Genomic_DNA"/>
</dbReference>
<evidence type="ECO:0000313" key="3">
    <source>
        <dbReference type="Proteomes" id="UP000194012"/>
    </source>
</evidence>
<dbReference type="Gene3D" id="3.40.50.11290">
    <property type="match status" value="1"/>
</dbReference>
<dbReference type="AlphaFoldDB" id="A0A1X6YIG8"/>
<organism evidence="2 3">
    <name type="scientific">Roseovarius gaetbuli</name>
    <dbReference type="NCBI Taxonomy" id="1356575"/>
    <lineage>
        <taxon>Bacteria</taxon>
        <taxon>Pseudomonadati</taxon>
        <taxon>Pseudomonadota</taxon>
        <taxon>Alphaproteobacteria</taxon>
        <taxon>Rhodobacterales</taxon>
        <taxon>Roseobacteraceae</taxon>
        <taxon>Roseovarius</taxon>
    </lineage>
</organism>
<dbReference type="SUPFAM" id="SSF56059">
    <property type="entry name" value="Glutathione synthetase ATP-binding domain-like"/>
    <property type="match status" value="1"/>
</dbReference>
<proteinExistence type="predicted"/>
<dbReference type="PANTHER" id="PTHR34595">
    <property type="entry name" value="BLR5612 PROTEIN"/>
    <property type="match status" value="1"/>
</dbReference>
<dbReference type="Gene3D" id="3.30.1490.270">
    <property type="match status" value="1"/>
</dbReference>